<dbReference type="OrthoDB" id="9798754at2"/>
<dbReference type="InterPro" id="IPR007569">
    <property type="entry name" value="DUF559"/>
</dbReference>
<accession>A0A0R0CHB4</accession>
<dbReference type="EMBL" id="LDJJ01000056">
    <property type="protein sequence ID" value="KRG65303.1"/>
    <property type="molecule type" value="Genomic_DNA"/>
</dbReference>
<sequence length="126" mass="14530">MRKGSKTNTARALRRRMTEAERRIWYFLRSRHLVGFKFRRQHPIGPYVVDFACLAHKLVIELDGSQHAADPNDLRRDAFLHCNGYRVLRFWNNEALSHTAAVCESILRAALATPSPRRVRGQAEGC</sequence>
<gene>
    <name evidence="2" type="ORF">ABB27_15950</name>
</gene>
<evidence type="ECO:0000313" key="3">
    <source>
        <dbReference type="Proteomes" id="UP000051863"/>
    </source>
</evidence>
<dbReference type="InterPro" id="IPR047216">
    <property type="entry name" value="Endonuclease_DUF559_bact"/>
</dbReference>
<reference evidence="2 3" key="1">
    <citation type="submission" date="2015-05" db="EMBL/GenBank/DDBJ databases">
        <title>Genome sequencing and analysis of members of genus Stenotrophomonas.</title>
        <authorList>
            <person name="Patil P.P."/>
            <person name="Midha S."/>
            <person name="Patil P.B."/>
        </authorList>
    </citation>
    <scope>NUCLEOTIDE SEQUENCE [LARGE SCALE GENOMIC DNA]</scope>
    <source>
        <strain evidence="2 3">DSM 18941</strain>
    </source>
</reference>
<evidence type="ECO:0000313" key="2">
    <source>
        <dbReference type="EMBL" id="KRG65303.1"/>
    </source>
</evidence>
<dbReference type="Proteomes" id="UP000051863">
    <property type="component" value="Unassembled WGS sequence"/>
</dbReference>
<dbReference type="SUPFAM" id="SSF52980">
    <property type="entry name" value="Restriction endonuclease-like"/>
    <property type="match status" value="1"/>
</dbReference>
<organism evidence="2 3">
    <name type="scientific">Stenotrophomonas terrae</name>
    <dbReference type="NCBI Taxonomy" id="405446"/>
    <lineage>
        <taxon>Bacteria</taxon>
        <taxon>Pseudomonadati</taxon>
        <taxon>Pseudomonadota</taxon>
        <taxon>Gammaproteobacteria</taxon>
        <taxon>Lysobacterales</taxon>
        <taxon>Lysobacteraceae</taxon>
        <taxon>Stenotrophomonas</taxon>
    </lineage>
</organism>
<comment type="caution">
    <text evidence="2">The sequence shown here is derived from an EMBL/GenBank/DDBJ whole genome shotgun (WGS) entry which is preliminary data.</text>
</comment>
<name>A0A0R0CHB4_9GAMM</name>
<dbReference type="PANTHER" id="PTHR38590:SF1">
    <property type="entry name" value="BLL0828 PROTEIN"/>
    <property type="match status" value="1"/>
</dbReference>
<evidence type="ECO:0000259" key="1">
    <source>
        <dbReference type="Pfam" id="PF04480"/>
    </source>
</evidence>
<protein>
    <recommendedName>
        <fullName evidence="1">DUF559 domain-containing protein</fullName>
    </recommendedName>
</protein>
<dbReference type="PATRIC" id="fig|405446.3.peg.2947"/>
<feature type="domain" description="DUF559" evidence="1">
    <location>
        <begin position="6"/>
        <end position="109"/>
    </location>
</feature>
<dbReference type="RefSeq" id="WP_057629767.1">
    <property type="nucleotide sequence ID" value="NZ_LDJJ01000056.1"/>
</dbReference>
<dbReference type="CDD" id="cd01038">
    <property type="entry name" value="Endonuclease_DUF559"/>
    <property type="match status" value="1"/>
</dbReference>
<keyword evidence="3" id="KW-1185">Reference proteome</keyword>
<dbReference type="AlphaFoldDB" id="A0A0R0CHB4"/>
<dbReference type="InterPro" id="IPR011335">
    <property type="entry name" value="Restrct_endonuc-II-like"/>
</dbReference>
<dbReference type="Gene3D" id="3.40.960.10">
    <property type="entry name" value="VSR Endonuclease"/>
    <property type="match status" value="1"/>
</dbReference>
<dbReference type="PANTHER" id="PTHR38590">
    <property type="entry name" value="BLL0828 PROTEIN"/>
    <property type="match status" value="1"/>
</dbReference>
<dbReference type="Pfam" id="PF04480">
    <property type="entry name" value="DUF559"/>
    <property type="match status" value="1"/>
</dbReference>
<proteinExistence type="predicted"/>